<dbReference type="EMBL" id="AP024488">
    <property type="protein sequence ID" value="BCS98697.1"/>
    <property type="molecule type" value="Genomic_DNA"/>
</dbReference>
<organism evidence="3 4">
    <name type="scientific">Desulfoluna limicola</name>
    <dbReference type="NCBI Taxonomy" id="2810562"/>
    <lineage>
        <taxon>Bacteria</taxon>
        <taxon>Pseudomonadati</taxon>
        <taxon>Thermodesulfobacteriota</taxon>
        <taxon>Desulfobacteria</taxon>
        <taxon>Desulfobacterales</taxon>
        <taxon>Desulfolunaceae</taxon>
        <taxon>Desulfoluna</taxon>
    </lineage>
</organism>
<accession>A0ABM7PME4</accession>
<evidence type="ECO:0000313" key="4">
    <source>
        <dbReference type="Proteomes" id="UP001320148"/>
    </source>
</evidence>
<dbReference type="InterPro" id="IPR019934">
    <property type="entry name" value="CHP03545"/>
</dbReference>
<dbReference type="RefSeq" id="WP_236890078.1">
    <property type="nucleotide sequence ID" value="NZ_AP024488.1"/>
</dbReference>
<dbReference type="Proteomes" id="UP001320148">
    <property type="component" value="Chromosome"/>
</dbReference>
<feature type="coiled-coil region" evidence="1">
    <location>
        <begin position="221"/>
        <end position="252"/>
    </location>
</feature>
<keyword evidence="1" id="KW-0175">Coiled coil</keyword>
<evidence type="ECO:0000313" key="3">
    <source>
        <dbReference type="EMBL" id="BCS98697.1"/>
    </source>
</evidence>
<dbReference type="NCBIfam" id="TIGR03545">
    <property type="entry name" value="TIGR03545 family protein"/>
    <property type="match status" value="1"/>
</dbReference>
<sequence length="576" mass="62556">MKKWIRIKGVAAFVVITAAIILFCVLFADSLIKKAIETTGTLIVGARVELADADLTFIPAGLELTGLAVTNPDKPMRNAIEIRRMALSVETAPLFFRKWIIPEMAATGIRFGTERSHSGAVTKKKKQAKETPDEKEKSGKGLSLPSLDMKDPKKILEQETLASVEEAKKIQDDIKKLKVQYKERIAALPDEDDFDAYEERIKKLKEGKSDWKALLSKAADLKEITDEVEEDLDAIKSVKRDLEKDVDTLEARVKALPNLAKEDYRRLKEKYGPSAMGAGNVTALLFGDAYKGKVETAIRWYKKIQPMLEKKESGEAVDPAEKQEKTEEVKRIRGKGVDIAFTEKRPLPDFLISKGKLELEIPAGTLSGTLKNVTAQQPIVGSPMALTLTGKKLKGVDAVDMSATIDRVSPKTAGDRFTFSGKGIGIKPVGSEESIRMKGASAAITGKADISKGDTLDANLNAKLTNVIFAASTDQGKLQKAITRSLADVKAFSIQGSAKGPLDDYDLTVSSDLDTILKKAVKNATKELTAEFEKELQAAIQEKTGSAASAAGTDLGAFTDLDGDLTKKLQDGKSLL</sequence>
<feature type="compositionally biased region" description="Basic and acidic residues" evidence="2">
    <location>
        <begin position="128"/>
        <end position="139"/>
    </location>
</feature>
<gene>
    <name evidence="3" type="ORF">DSLASN_43290</name>
</gene>
<keyword evidence="4" id="KW-1185">Reference proteome</keyword>
<proteinExistence type="predicted"/>
<evidence type="ECO:0000256" key="1">
    <source>
        <dbReference type="SAM" id="Coils"/>
    </source>
</evidence>
<reference evidence="3 4" key="1">
    <citation type="submission" date="2021-02" db="EMBL/GenBank/DDBJ databases">
        <title>Complete genome of Desulfoluna sp. strain ASN36.</title>
        <authorList>
            <person name="Takahashi A."/>
            <person name="Kojima H."/>
            <person name="Fukui M."/>
        </authorList>
    </citation>
    <scope>NUCLEOTIDE SEQUENCE [LARGE SCALE GENOMIC DNA]</scope>
    <source>
        <strain evidence="3 4">ASN36</strain>
    </source>
</reference>
<name>A0ABM7PME4_9BACT</name>
<evidence type="ECO:0008006" key="5">
    <source>
        <dbReference type="Google" id="ProtNLM"/>
    </source>
</evidence>
<feature type="region of interest" description="Disordered" evidence="2">
    <location>
        <begin position="116"/>
        <end position="149"/>
    </location>
</feature>
<protein>
    <recommendedName>
        <fullName evidence="5">TIGR03545 family protein</fullName>
    </recommendedName>
</protein>
<evidence type="ECO:0000256" key="2">
    <source>
        <dbReference type="SAM" id="MobiDB-lite"/>
    </source>
</evidence>